<evidence type="ECO:0000259" key="7">
    <source>
        <dbReference type="Pfam" id="PF03444"/>
    </source>
</evidence>
<feature type="domain" description="Heat-inducible transcription repressor HrcA C-terminal" evidence="6">
    <location>
        <begin position="103"/>
        <end position="322"/>
    </location>
</feature>
<dbReference type="Pfam" id="PF03444">
    <property type="entry name" value="WHD_HrcA"/>
    <property type="match status" value="1"/>
</dbReference>
<dbReference type="EMBL" id="FLQX01000151">
    <property type="protein sequence ID" value="SBT09468.1"/>
    <property type="molecule type" value="Genomic_DNA"/>
</dbReference>
<dbReference type="HAMAP" id="MF_00081">
    <property type="entry name" value="HrcA"/>
    <property type="match status" value="1"/>
</dbReference>
<name>A0A1A8XZH9_9PROT</name>
<protein>
    <recommendedName>
        <fullName evidence="5">Heat-inducible transcription repressor HrcA</fullName>
    </recommendedName>
</protein>
<accession>A0A1A8XZH9</accession>
<keyword evidence="9" id="KW-1185">Reference proteome</keyword>
<dbReference type="SUPFAM" id="SSF55781">
    <property type="entry name" value="GAF domain-like"/>
    <property type="match status" value="1"/>
</dbReference>
<evidence type="ECO:0000259" key="6">
    <source>
        <dbReference type="Pfam" id="PF01628"/>
    </source>
</evidence>
<reference evidence="8 9" key="1">
    <citation type="submission" date="2016-06" db="EMBL/GenBank/DDBJ databases">
        <authorList>
            <person name="Kjaerup R.B."/>
            <person name="Dalgaard T.S."/>
            <person name="Juul-Madsen H.R."/>
        </authorList>
    </citation>
    <scope>NUCLEOTIDE SEQUENCE [LARGE SCALE GENOMIC DNA]</scope>
    <source>
        <strain evidence="8">3</strain>
    </source>
</reference>
<proteinExistence type="inferred from homology"/>
<dbReference type="InterPro" id="IPR036388">
    <property type="entry name" value="WH-like_DNA-bd_sf"/>
</dbReference>
<dbReference type="PIRSF" id="PIRSF005485">
    <property type="entry name" value="HrcA"/>
    <property type="match status" value="1"/>
</dbReference>
<sequence>MLDERSKTLLKTLIQRYIAEGQPVGSRALSKHSGLDLSAATVRNVMADLEDIGLIASPHTSAGRVPTSRGYRFFVDSLLTVKPLDKEKIDAIEGQLRLSQPRQLISHASHLLSGLSHFAGVVLSARRVVPKIRQIEFVSLSEKRILLILVTADGDVQNRLLFPGRCYTPSELVAATNYLNQHFVGHDFEHIRCHVQDELHSLRGDLQTLMAAALAAGDEAMSGPGDRYVISGERNLLEVEEFSSNMKRVRELFDLFEQRTSLMQLLDLSHRADGVQIFIGGESGLAPLDECSVVTAPYEVDGQIVGSVGVIGPTRMAYERVIPIVDITAKLLSSALTYHANG</sequence>
<evidence type="ECO:0000256" key="2">
    <source>
        <dbReference type="ARBA" id="ARBA00023015"/>
    </source>
</evidence>
<dbReference type="STRING" id="1860102.ACCAA_710016"/>
<dbReference type="PANTHER" id="PTHR34824:SF1">
    <property type="entry name" value="HEAT-INDUCIBLE TRANSCRIPTION REPRESSOR HRCA"/>
    <property type="match status" value="1"/>
</dbReference>
<dbReference type="RefSeq" id="WP_186408828.1">
    <property type="nucleotide sequence ID" value="NZ_FLQX01000151.1"/>
</dbReference>
<dbReference type="InterPro" id="IPR002571">
    <property type="entry name" value="HrcA"/>
</dbReference>
<organism evidence="8 9">
    <name type="scientific">Candidatus Accumulibacter aalborgensis</name>
    <dbReference type="NCBI Taxonomy" id="1860102"/>
    <lineage>
        <taxon>Bacteria</taxon>
        <taxon>Pseudomonadati</taxon>
        <taxon>Pseudomonadota</taxon>
        <taxon>Betaproteobacteria</taxon>
        <taxon>Candidatus Accumulibacter</taxon>
    </lineage>
</organism>
<comment type="similarity">
    <text evidence="5">Belongs to the HrcA family.</text>
</comment>
<dbReference type="NCBIfam" id="TIGR00331">
    <property type="entry name" value="hrcA"/>
    <property type="match status" value="1"/>
</dbReference>
<keyword evidence="2 5" id="KW-0805">Transcription regulation</keyword>
<evidence type="ECO:0000256" key="4">
    <source>
        <dbReference type="ARBA" id="ARBA00023163"/>
    </source>
</evidence>
<dbReference type="GO" id="GO:0003677">
    <property type="term" value="F:DNA binding"/>
    <property type="evidence" value="ECO:0007669"/>
    <property type="project" value="InterPro"/>
</dbReference>
<comment type="function">
    <text evidence="5">Negative regulator of class I heat shock genes (grpE-dnaK-dnaJ and groELS operons). Prevents heat-shock induction of these operons.</text>
</comment>
<feature type="domain" description="Winged helix-turn-helix transcription repressor HrcA DNA-binding" evidence="7">
    <location>
        <begin position="2"/>
        <end position="73"/>
    </location>
</feature>
<evidence type="ECO:0000256" key="3">
    <source>
        <dbReference type="ARBA" id="ARBA00023016"/>
    </source>
</evidence>
<dbReference type="Gene3D" id="1.10.10.10">
    <property type="entry name" value="Winged helix-like DNA-binding domain superfamily/Winged helix DNA-binding domain"/>
    <property type="match status" value="1"/>
</dbReference>
<dbReference type="InterPro" id="IPR021153">
    <property type="entry name" value="HrcA_C"/>
</dbReference>
<dbReference type="InterPro" id="IPR029016">
    <property type="entry name" value="GAF-like_dom_sf"/>
</dbReference>
<dbReference type="PANTHER" id="PTHR34824">
    <property type="entry name" value="HEAT-INDUCIBLE TRANSCRIPTION REPRESSOR HRCA"/>
    <property type="match status" value="1"/>
</dbReference>
<evidence type="ECO:0000313" key="8">
    <source>
        <dbReference type="EMBL" id="SBT09468.1"/>
    </source>
</evidence>
<gene>
    <name evidence="5 8" type="primary">hrcA</name>
    <name evidence="8" type="ORF">ACCAA_710016</name>
</gene>
<dbReference type="Proteomes" id="UP000199169">
    <property type="component" value="Unassembled WGS sequence"/>
</dbReference>
<dbReference type="AlphaFoldDB" id="A0A1A8XZH9"/>
<keyword evidence="4 5" id="KW-0804">Transcription</keyword>
<dbReference type="GO" id="GO:0045892">
    <property type="term" value="P:negative regulation of DNA-templated transcription"/>
    <property type="evidence" value="ECO:0007669"/>
    <property type="project" value="UniProtKB-UniRule"/>
</dbReference>
<keyword evidence="3 5" id="KW-0346">Stress response</keyword>
<evidence type="ECO:0000313" key="9">
    <source>
        <dbReference type="Proteomes" id="UP000199169"/>
    </source>
</evidence>
<evidence type="ECO:0000256" key="5">
    <source>
        <dbReference type="HAMAP-Rule" id="MF_00081"/>
    </source>
</evidence>
<dbReference type="InterPro" id="IPR036390">
    <property type="entry name" value="WH_DNA-bd_sf"/>
</dbReference>
<keyword evidence="1 5" id="KW-0678">Repressor</keyword>
<dbReference type="Gene3D" id="3.30.450.40">
    <property type="match status" value="1"/>
</dbReference>
<evidence type="ECO:0000256" key="1">
    <source>
        <dbReference type="ARBA" id="ARBA00022491"/>
    </source>
</evidence>
<dbReference type="SUPFAM" id="SSF46785">
    <property type="entry name" value="Winged helix' DNA-binding domain"/>
    <property type="match status" value="1"/>
</dbReference>
<dbReference type="InterPro" id="IPR005104">
    <property type="entry name" value="WHTH_HrcA_DNA-bd"/>
</dbReference>
<dbReference type="Pfam" id="PF01628">
    <property type="entry name" value="HrcA"/>
    <property type="match status" value="1"/>
</dbReference>